<organism evidence="2 3">
    <name type="scientific">Physocladia obscura</name>
    <dbReference type="NCBI Taxonomy" id="109957"/>
    <lineage>
        <taxon>Eukaryota</taxon>
        <taxon>Fungi</taxon>
        <taxon>Fungi incertae sedis</taxon>
        <taxon>Chytridiomycota</taxon>
        <taxon>Chytridiomycota incertae sedis</taxon>
        <taxon>Chytridiomycetes</taxon>
        <taxon>Chytridiales</taxon>
        <taxon>Chytriomycetaceae</taxon>
        <taxon>Physocladia</taxon>
    </lineage>
</organism>
<protein>
    <submittedName>
        <fullName evidence="2">Uncharacterized protein</fullName>
    </submittedName>
</protein>
<feature type="compositionally biased region" description="Polar residues" evidence="1">
    <location>
        <begin position="108"/>
        <end position="117"/>
    </location>
</feature>
<accession>A0AAD5SMF1</accession>
<evidence type="ECO:0000256" key="1">
    <source>
        <dbReference type="SAM" id="MobiDB-lite"/>
    </source>
</evidence>
<feature type="compositionally biased region" description="Low complexity" evidence="1">
    <location>
        <begin position="118"/>
        <end position="127"/>
    </location>
</feature>
<keyword evidence="3" id="KW-1185">Reference proteome</keyword>
<gene>
    <name evidence="2" type="ORF">HK100_010654</name>
</gene>
<feature type="compositionally biased region" description="Polar residues" evidence="1">
    <location>
        <begin position="70"/>
        <end position="87"/>
    </location>
</feature>
<dbReference type="EMBL" id="JADGJH010005967">
    <property type="protein sequence ID" value="KAJ3078620.1"/>
    <property type="molecule type" value="Genomic_DNA"/>
</dbReference>
<dbReference type="Proteomes" id="UP001211907">
    <property type="component" value="Unassembled WGS sequence"/>
</dbReference>
<evidence type="ECO:0000313" key="3">
    <source>
        <dbReference type="Proteomes" id="UP001211907"/>
    </source>
</evidence>
<feature type="compositionally biased region" description="Low complexity" evidence="1">
    <location>
        <begin position="92"/>
        <end position="103"/>
    </location>
</feature>
<feature type="compositionally biased region" description="Low complexity" evidence="1">
    <location>
        <begin position="56"/>
        <end position="69"/>
    </location>
</feature>
<comment type="caution">
    <text evidence="2">The sequence shown here is derived from an EMBL/GenBank/DDBJ whole genome shotgun (WGS) entry which is preliminary data.</text>
</comment>
<proteinExistence type="predicted"/>
<sequence length="213" mass="23679">QSELKPVASNYLPMPRTPTKNKLTRTPTKSMRTFSNHRHNENTLYYRPPRAPSPTMPSSSRSPTTTTPTKNRNYVPSGNTPTASRITQYLMKTPTKKSPSTPTMLHRTPTSARSMLFSSPSSRQQRRNSLALLHNNSGRKLGAELKDVNWTDVEASCENVGLGGGVGGVVSDSPIRDAMYARPAVKLKIRSARKRMVARTLDLAAFTQDEEFF</sequence>
<dbReference type="AlphaFoldDB" id="A0AAD5SMF1"/>
<name>A0AAD5SMF1_9FUNG</name>
<feature type="compositionally biased region" description="Polar residues" evidence="1">
    <location>
        <begin position="18"/>
        <end position="34"/>
    </location>
</feature>
<feature type="region of interest" description="Disordered" evidence="1">
    <location>
        <begin position="1"/>
        <end position="127"/>
    </location>
</feature>
<feature type="non-terminal residue" evidence="2">
    <location>
        <position position="1"/>
    </location>
</feature>
<reference evidence="2" key="1">
    <citation type="submission" date="2020-05" db="EMBL/GenBank/DDBJ databases">
        <title>Phylogenomic resolution of chytrid fungi.</title>
        <authorList>
            <person name="Stajich J.E."/>
            <person name="Amses K."/>
            <person name="Simmons R."/>
            <person name="Seto K."/>
            <person name="Myers J."/>
            <person name="Bonds A."/>
            <person name="Quandt C.A."/>
            <person name="Barry K."/>
            <person name="Liu P."/>
            <person name="Grigoriev I."/>
            <person name="Longcore J.E."/>
            <person name="James T.Y."/>
        </authorList>
    </citation>
    <scope>NUCLEOTIDE SEQUENCE</scope>
    <source>
        <strain evidence="2">JEL0513</strain>
    </source>
</reference>
<evidence type="ECO:0000313" key="2">
    <source>
        <dbReference type="EMBL" id="KAJ3078620.1"/>
    </source>
</evidence>